<proteinExistence type="predicted"/>
<protein>
    <submittedName>
        <fullName evidence="1">Uncharacterized protein</fullName>
    </submittedName>
</protein>
<dbReference type="EMBL" id="BAABME010003780">
    <property type="protein sequence ID" value="GAA0160113.1"/>
    <property type="molecule type" value="Genomic_DNA"/>
</dbReference>
<comment type="caution">
    <text evidence="1">The sequence shown here is derived from an EMBL/GenBank/DDBJ whole genome shotgun (WGS) entry which is preliminary data.</text>
</comment>
<gene>
    <name evidence="1" type="ORF">LIER_16743</name>
</gene>
<sequence length="134" mass="14328">MLGNQVHQYPHQATQTLIPWQKPYLLSGSSGSGCSAILSTTTRPRSLAGKSRNCVKVLRRSNNVTNNKQITKAALVIPTETTKPVSVKAIVIAQKSDGGILSILSGLKNSLSDLLGKSILLELVAAELDPSKYM</sequence>
<keyword evidence="2" id="KW-1185">Reference proteome</keyword>
<dbReference type="Proteomes" id="UP001454036">
    <property type="component" value="Unassembled WGS sequence"/>
</dbReference>
<organism evidence="1 2">
    <name type="scientific">Lithospermum erythrorhizon</name>
    <name type="common">Purple gromwell</name>
    <name type="synonym">Lithospermum officinale var. erythrorhizon</name>
    <dbReference type="NCBI Taxonomy" id="34254"/>
    <lineage>
        <taxon>Eukaryota</taxon>
        <taxon>Viridiplantae</taxon>
        <taxon>Streptophyta</taxon>
        <taxon>Embryophyta</taxon>
        <taxon>Tracheophyta</taxon>
        <taxon>Spermatophyta</taxon>
        <taxon>Magnoliopsida</taxon>
        <taxon>eudicotyledons</taxon>
        <taxon>Gunneridae</taxon>
        <taxon>Pentapetalae</taxon>
        <taxon>asterids</taxon>
        <taxon>lamiids</taxon>
        <taxon>Boraginales</taxon>
        <taxon>Boraginaceae</taxon>
        <taxon>Boraginoideae</taxon>
        <taxon>Lithospermeae</taxon>
        <taxon>Lithospermum</taxon>
    </lineage>
</organism>
<name>A0AAV3QC84_LITER</name>
<dbReference type="AlphaFoldDB" id="A0AAV3QC84"/>
<evidence type="ECO:0000313" key="2">
    <source>
        <dbReference type="Proteomes" id="UP001454036"/>
    </source>
</evidence>
<reference evidence="1 2" key="1">
    <citation type="submission" date="2024-01" db="EMBL/GenBank/DDBJ databases">
        <title>The complete chloroplast genome sequence of Lithospermum erythrorhizon: insights into the phylogenetic relationship among Boraginaceae species and the maternal lineages of purple gromwells.</title>
        <authorList>
            <person name="Okada T."/>
            <person name="Watanabe K."/>
        </authorList>
    </citation>
    <scope>NUCLEOTIDE SEQUENCE [LARGE SCALE GENOMIC DNA]</scope>
</reference>
<evidence type="ECO:0000313" key="1">
    <source>
        <dbReference type="EMBL" id="GAA0160113.1"/>
    </source>
</evidence>
<accession>A0AAV3QC84</accession>